<reference evidence="1" key="1">
    <citation type="submission" date="2022-07" db="EMBL/GenBank/DDBJ databases">
        <title>Genome Sequence of Lecanicillium saksenae.</title>
        <authorList>
            <person name="Buettner E."/>
        </authorList>
    </citation>
    <scope>NUCLEOTIDE SEQUENCE</scope>
    <source>
        <strain evidence="1">VT-O1</strain>
    </source>
</reference>
<comment type="caution">
    <text evidence="1">The sequence shown here is derived from an EMBL/GenBank/DDBJ whole genome shotgun (WGS) entry which is preliminary data.</text>
</comment>
<accession>A0ACC1QUY1</accession>
<gene>
    <name evidence="1" type="ORF">NLG97_g5174</name>
</gene>
<sequence length="288" mass="32469">MGITCNITTPCYGVDTFKADPDIAGIGVIASFFVAAWASYLIAVYTYLFVDGVIEDVSPIARRLDKKIMKFLKGAGAKFITTRFHAKLRRTYPFNKAITKSKMQDICLIFADLQLATGASILITGYIRHCVITQYHFYVISLLGAASFTAFQTLLVIVHEKIQSRLSKFWRLLWIFAIFSCVLITTLIFYNDNFLISYEWGLTMHCFWAEFPGAFTPALMPYVILGVFINSWAFFTILRHLYPGLDNLTPFAGVSRICVLVARLPSRLYLRAAATDQIAGSRQLSDII</sequence>
<evidence type="ECO:0000313" key="1">
    <source>
        <dbReference type="EMBL" id="KAJ3492748.1"/>
    </source>
</evidence>
<proteinExistence type="predicted"/>
<keyword evidence="2" id="KW-1185">Reference proteome</keyword>
<protein>
    <submittedName>
        <fullName evidence="1">Uncharacterized protein</fullName>
    </submittedName>
</protein>
<dbReference type="Proteomes" id="UP001148737">
    <property type="component" value="Unassembled WGS sequence"/>
</dbReference>
<evidence type="ECO:0000313" key="2">
    <source>
        <dbReference type="Proteomes" id="UP001148737"/>
    </source>
</evidence>
<name>A0ACC1QUY1_9HYPO</name>
<dbReference type="EMBL" id="JANAKD010000563">
    <property type="protein sequence ID" value="KAJ3492748.1"/>
    <property type="molecule type" value="Genomic_DNA"/>
</dbReference>
<organism evidence="1 2">
    <name type="scientific">Lecanicillium saksenae</name>
    <dbReference type="NCBI Taxonomy" id="468837"/>
    <lineage>
        <taxon>Eukaryota</taxon>
        <taxon>Fungi</taxon>
        <taxon>Dikarya</taxon>
        <taxon>Ascomycota</taxon>
        <taxon>Pezizomycotina</taxon>
        <taxon>Sordariomycetes</taxon>
        <taxon>Hypocreomycetidae</taxon>
        <taxon>Hypocreales</taxon>
        <taxon>Cordycipitaceae</taxon>
        <taxon>Lecanicillium</taxon>
    </lineage>
</organism>